<keyword evidence="5" id="KW-0732">Signal</keyword>
<dbReference type="GO" id="GO:0003847">
    <property type="term" value="F:1-alkyl-2-acetylglycerophosphocholine esterase activity"/>
    <property type="evidence" value="ECO:0007669"/>
    <property type="project" value="TreeGrafter"/>
</dbReference>
<feature type="domain" description="DUF1400" evidence="6">
    <location>
        <begin position="33"/>
        <end position="159"/>
    </location>
</feature>
<sequence length="550" mass="59808">MNGSAQSPGKPLLAQFSRTLLLLMSLQAGAATAAERVTVTYGLLERSLPVQALDEYAQTGKASEGLRNYIANLDEQQEDQLRQLLLAKADLNVVTVSQFLYTEPGEILLKRLGEVIRTEANLSGFYAIRSALILAAAEPEGLTALNVLKQFPLSDLRIDLNRALQILNELQALIQQTQDAVALVQQESDREAATETATETATTLPNLLLPGQFDWQMSTFQLRDNRRNRQFPVDLYLPQRSEAAPIIVISHGLGSDRSTYAYLARQMASYGFVVAVPEHPGSNAQQLQALIDGTASQVTAPSEFVDRPLDIKYLLDELTRLNQTSELQGRFDLEHVGVVGQSFGGYTALALAGAQINFQQLAADCDRIGYNLSLLLQCRAQELSQPLPDLSDARVKAIIAINPIGSSLLGASDYAAIKIPVMLISGSADTVTPALIEQIRPFTWLSAERSLVLLQGGTHFSTINVPDSASELVSLPSEVVGPDPRLAQDYVKQLSIAFFETHVAANAAYRPYLSAAYVQQISQPLLPMALVQSLTDRQLSAILTPVAGQR</sequence>
<organism evidence="7 8">
    <name type="scientific">Pegethrix bostrychoides GSE-TBD4-15B</name>
    <dbReference type="NCBI Taxonomy" id="2839662"/>
    <lineage>
        <taxon>Bacteria</taxon>
        <taxon>Bacillati</taxon>
        <taxon>Cyanobacteriota</taxon>
        <taxon>Cyanophyceae</taxon>
        <taxon>Oculatellales</taxon>
        <taxon>Oculatellaceae</taxon>
        <taxon>Pegethrix</taxon>
    </lineage>
</organism>
<evidence type="ECO:0000256" key="4">
    <source>
        <dbReference type="SAM" id="Coils"/>
    </source>
</evidence>
<evidence type="ECO:0000313" key="7">
    <source>
        <dbReference type="EMBL" id="MBW4466585.1"/>
    </source>
</evidence>
<dbReference type="PANTHER" id="PTHR10272">
    <property type="entry name" value="PLATELET-ACTIVATING FACTOR ACETYLHYDROLASE"/>
    <property type="match status" value="1"/>
</dbReference>
<evidence type="ECO:0000256" key="5">
    <source>
        <dbReference type="SAM" id="SignalP"/>
    </source>
</evidence>
<feature type="signal peptide" evidence="5">
    <location>
        <begin position="1"/>
        <end position="30"/>
    </location>
</feature>
<dbReference type="Pfam" id="PF07176">
    <property type="entry name" value="DUF1400"/>
    <property type="match status" value="1"/>
</dbReference>
<dbReference type="EMBL" id="JAHHHV010000069">
    <property type="protein sequence ID" value="MBW4466585.1"/>
    <property type="molecule type" value="Genomic_DNA"/>
</dbReference>
<feature type="chain" id="PRO_5037006977" evidence="5">
    <location>
        <begin position="31"/>
        <end position="550"/>
    </location>
</feature>
<dbReference type="InterPro" id="IPR010802">
    <property type="entry name" value="DUF1400"/>
</dbReference>
<keyword evidence="2" id="KW-0442">Lipid degradation</keyword>
<keyword evidence="1 7" id="KW-0378">Hydrolase</keyword>
<dbReference type="AlphaFoldDB" id="A0A951PC95"/>
<reference evidence="7" key="2">
    <citation type="journal article" date="2022" name="Microbiol. Resour. Announc.">
        <title>Metagenome Sequencing to Explore Phylogenomics of Terrestrial Cyanobacteria.</title>
        <authorList>
            <person name="Ward R.D."/>
            <person name="Stajich J.E."/>
            <person name="Johansen J.R."/>
            <person name="Huntemann M."/>
            <person name="Clum A."/>
            <person name="Foster B."/>
            <person name="Foster B."/>
            <person name="Roux S."/>
            <person name="Palaniappan K."/>
            <person name="Varghese N."/>
            <person name="Mukherjee S."/>
            <person name="Reddy T.B.K."/>
            <person name="Daum C."/>
            <person name="Copeland A."/>
            <person name="Chen I.A."/>
            <person name="Ivanova N.N."/>
            <person name="Kyrpides N.C."/>
            <person name="Shapiro N."/>
            <person name="Eloe-Fadrosh E.A."/>
            <person name="Pietrasiak N."/>
        </authorList>
    </citation>
    <scope>NUCLEOTIDE SEQUENCE</scope>
    <source>
        <strain evidence="7">GSE-TBD4-15B</strain>
    </source>
</reference>
<feature type="coiled-coil region" evidence="4">
    <location>
        <begin position="153"/>
        <end position="187"/>
    </location>
</feature>
<name>A0A951PC95_9CYAN</name>
<protein>
    <submittedName>
        <fullName evidence="7">Alpha/beta hydrolase</fullName>
    </submittedName>
</protein>
<dbReference type="SUPFAM" id="SSF53474">
    <property type="entry name" value="alpha/beta-Hydrolases"/>
    <property type="match status" value="1"/>
</dbReference>
<dbReference type="Pfam" id="PF03403">
    <property type="entry name" value="PAF-AH_p_II"/>
    <property type="match status" value="1"/>
</dbReference>
<gene>
    <name evidence="7" type="ORF">KME07_14265</name>
</gene>
<proteinExistence type="predicted"/>
<keyword evidence="4" id="KW-0175">Coiled coil</keyword>
<evidence type="ECO:0000259" key="6">
    <source>
        <dbReference type="Pfam" id="PF07176"/>
    </source>
</evidence>
<dbReference type="PANTHER" id="PTHR10272:SF13">
    <property type="entry name" value="POLY(ETHYLENE TEREPHTHALATE) HYDROLASE"/>
    <property type="match status" value="1"/>
</dbReference>
<keyword evidence="3" id="KW-0443">Lipid metabolism</keyword>
<dbReference type="InterPro" id="IPR029058">
    <property type="entry name" value="AB_hydrolase_fold"/>
</dbReference>
<evidence type="ECO:0000256" key="2">
    <source>
        <dbReference type="ARBA" id="ARBA00022963"/>
    </source>
</evidence>
<evidence type="ECO:0000256" key="1">
    <source>
        <dbReference type="ARBA" id="ARBA00022801"/>
    </source>
</evidence>
<comment type="caution">
    <text evidence="7">The sequence shown here is derived from an EMBL/GenBank/DDBJ whole genome shotgun (WGS) entry which is preliminary data.</text>
</comment>
<evidence type="ECO:0000313" key="8">
    <source>
        <dbReference type="Proteomes" id="UP000707356"/>
    </source>
</evidence>
<dbReference type="Gene3D" id="3.40.50.1820">
    <property type="entry name" value="alpha/beta hydrolase"/>
    <property type="match status" value="1"/>
</dbReference>
<accession>A0A951PC95</accession>
<reference evidence="7" key="1">
    <citation type="submission" date="2021-05" db="EMBL/GenBank/DDBJ databases">
        <authorList>
            <person name="Pietrasiak N."/>
            <person name="Ward R."/>
            <person name="Stajich J.E."/>
            <person name="Kurbessoian T."/>
        </authorList>
    </citation>
    <scope>NUCLEOTIDE SEQUENCE</scope>
    <source>
        <strain evidence="7">GSE-TBD4-15B</strain>
    </source>
</reference>
<dbReference type="GO" id="GO:0016042">
    <property type="term" value="P:lipid catabolic process"/>
    <property type="evidence" value="ECO:0007669"/>
    <property type="project" value="UniProtKB-KW"/>
</dbReference>
<evidence type="ECO:0000256" key="3">
    <source>
        <dbReference type="ARBA" id="ARBA00023098"/>
    </source>
</evidence>
<dbReference type="Proteomes" id="UP000707356">
    <property type="component" value="Unassembled WGS sequence"/>
</dbReference>